<dbReference type="Pfam" id="PF01370">
    <property type="entry name" value="Epimerase"/>
    <property type="match status" value="1"/>
</dbReference>
<dbReference type="Proteomes" id="UP000012589">
    <property type="component" value="Unassembled WGS sequence"/>
</dbReference>
<dbReference type="HOGENOM" id="CLU_007383_1_7_9"/>
<reference evidence="3 4" key="1">
    <citation type="journal article" date="2014" name="Genome Announc.">
        <title>Draft genome sequences of the altered schaedler flora, a defined bacterial community from gnotobiotic mice.</title>
        <authorList>
            <person name="Wannemuehler M.J."/>
            <person name="Overstreet A.M."/>
            <person name="Ward D.V."/>
            <person name="Phillips G.J."/>
        </authorList>
    </citation>
    <scope>NUCLEOTIDE SEQUENCE [LARGE SCALE GENOMIC DNA]</scope>
    <source>
        <strain evidence="3 4">ASF492</strain>
    </source>
</reference>
<dbReference type="eggNOG" id="COG0451">
    <property type="taxonomic scope" value="Bacteria"/>
</dbReference>
<sequence length="304" mass="33791">MSKRVAFTGVTGAVGMALLDTCIRKGYEVLAVCRRGSKRNSRIPDRPEVMEADLSELDTLVPPDDKPCETFYHLAWGGTFGKDREELKKQVHNIEGTLGAVRLAARLGCRTFVGAGSQAEYGRTQGMLRPDTPAFPENGYGMAKLCAGQMSRKACEQLGLKHIWVRLLSVYGPYDREETMVSTSLRQMLCGEETRFTPGGQVWDFLYSGDAADALFRIGLHPVHGRIYCLGSGQARPLREYILKMKQLTGCKAQVRFGEIPYSSNQVMHLCADIGGLTQDTGFVPETDFETGIRETIKWIQENH</sequence>
<evidence type="ECO:0000313" key="3">
    <source>
        <dbReference type="EMBL" id="EMZ24757.1"/>
    </source>
</evidence>
<dbReference type="Gene3D" id="3.40.50.720">
    <property type="entry name" value="NAD(P)-binding Rossmann-like Domain"/>
    <property type="match status" value="1"/>
</dbReference>
<dbReference type="InterPro" id="IPR036291">
    <property type="entry name" value="NAD(P)-bd_dom_sf"/>
</dbReference>
<evidence type="ECO:0000256" key="1">
    <source>
        <dbReference type="ARBA" id="ARBA00007637"/>
    </source>
</evidence>
<comment type="similarity">
    <text evidence="1">Belongs to the NAD(P)-dependent epimerase/dehydratase family.</text>
</comment>
<comment type="caution">
    <text evidence="3">The sequence shown here is derived from an EMBL/GenBank/DDBJ whole genome shotgun (WGS) entry which is preliminary data.</text>
</comment>
<evidence type="ECO:0000313" key="4">
    <source>
        <dbReference type="Proteomes" id="UP000012589"/>
    </source>
</evidence>
<keyword evidence="4" id="KW-1185">Reference proteome</keyword>
<dbReference type="EMBL" id="AQFT01000092">
    <property type="protein sequence ID" value="EMZ24757.1"/>
    <property type="molecule type" value="Genomic_DNA"/>
</dbReference>
<dbReference type="STRING" id="1235802.C823_03061"/>
<dbReference type="OrthoDB" id="9789543at2"/>
<protein>
    <recommendedName>
        <fullName evidence="2">NAD-dependent epimerase/dehydratase domain-containing protein</fullName>
    </recommendedName>
</protein>
<dbReference type="PATRIC" id="fig|1235802.3.peg.3239"/>
<name>N2A5X0_9FIRM</name>
<gene>
    <name evidence="3" type="ORF">C823_03061</name>
</gene>
<organism evidence="3 4">
    <name type="scientific">Eubacterium plexicaudatum ASF492</name>
    <dbReference type="NCBI Taxonomy" id="1235802"/>
    <lineage>
        <taxon>Bacteria</taxon>
        <taxon>Bacillati</taxon>
        <taxon>Bacillota</taxon>
        <taxon>Clostridia</taxon>
        <taxon>Eubacteriales</taxon>
        <taxon>Eubacteriaceae</taxon>
        <taxon>Eubacterium</taxon>
    </lineage>
</organism>
<dbReference type="AlphaFoldDB" id="N2A5X0"/>
<dbReference type="SUPFAM" id="SSF51735">
    <property type="entry name" value="NAD(P)-binding Rossmann-fold domains"/>
    <property type="match status" value="1"/>
</dbReference>
<feature type="domain" description="NAD-dependent epimerase/dehydratase" evidence="2">
    <location>
        <begin position="8"/>
        <end position="231"/>
    </location>
</feature>
<accession>N2A5X0</accession>
<evidence type="ECO:0000259" key="2">
    <source>
        <dbReference type="Pfam" id="PF01370"/>
    </source>
</evidence>
<proteinExistence type="inferred from homology"/>
<dbReference type="InterPro" id="IPR001509">
    <property type="entry name" value="Epimerase_deHydtase"/>
</dbReference>
<dbReference type="PANTHER" id="PTHR43000">
    <property type="entry name" value="DTDP-D-GLUCOSE 4,6-DEHYDRATASE-RELATED"/>
    <property type="match status" value="1"/>
</dbReference>